<organism evidence="2 3">
    <name type="scientific">Phenylobacterium hankyongense</name>
    <dbReference type="NCBI Taxonomy" id="1813876"/>
    <lineage>
        <taxon>Bacteria</taxon>
        <taxon>Pseudomonadati</taxon>
        <taxon>Pseudomonadota</taxon>
        <taxon>Alphaproteobacteria</taxon>
        <taxon>Caulobacterales</taxon>
        <taxon>Caulobacteraceae</taxon>
        <taxon>Phenylobacterium</taxon>
    </lineage>
</organism>
<name>A0A328AVH6_9CAUL</name>
<dbReference type="PANTHER" id="PTHR30373">
    <property type="entry name" value="UPF0603 PROTEIN YGCG"/>
    <property type="match status" value="1"/>
</dbReference>
<keyword evidence="3" id="KW-1185">Reference proteome</keyword>
<dbReference type="EMBL" id="QFYP01000001">
    <property type="protein sequence ID" value="RAK59003.1"/>
    <property type="molecule type" value="Genomic_DNA"/>
</dbReference>
<keyword evidence="1" id="KW-1133">Transmembrane helix</keyword>
<dbReference type="AlphaFoldDB" id="A0A328AVH6"/>
<feature type="transmembrane region" description="Helical" evidence="1">
    <location>
        <begin position="41"/>
        <end position="60"/>
    </location>
</feature>
<proteinExistence type="predicted"/>
<evidence type="ECO:0000313" key="2">
    <source>
        <dbReference type="EMBL" id="RAK59003.1"/>
    </source>
</evidence>
<gene>
    <name evidence="2" type="ORF">DJ021_03885</name>
</gene>
<evidence type="ECO:0000256" key="1">
    <source>
        <dbReference type="SAM" id="Phobius"/>
    </source>
</evidence>
<feature type="transmembrane region" description="Helical" evidence="1">
    <location>
        <begin position="87"/>
        <end position="108"/>
    </location>
</feature>
<accession>A0A328AVH6</accession>
<dbReference type="Proteomes" id="UP000249842">
    <property type="component" value="Unassembled WGS sequence"/>
</dbReference>
<protein>
    <submittedName>
        <fullName evidence="2">TPM domain-containing protein</fullName>
    </submittedName>
</protein>
<sequence length="231" mass="24600">MLSPSDLAAIETAVREAETRTTGEIYCVVAEESSDYGETPLAWAAGVSLLAPALLLLGGVHVSAPDLFGGWTAAQVGQAAERAARQALIGAIVLQAALFVVTLLVVALPPVRRLLTPPAFKRERVRRRAREQFLAKNLHLTRERTGVLIFVSFAERMAELVADEGIAAHAEPRVWDRAMAALTEGLKRGEPAAGFAAAIGLCADVLAERFPARPGDNPNELPDAVVILPRA</sequence>
<keyword evidence="1" id="KW-0472">Membrane</keyword>
<keyword evidence="1" id="KW-0812">Transmembrane</keyword>
<reference evidence="3" key="1">
    <citation type="submission" date="2018-05" db="EMBL/GenBank/DDBJ databases">
        <authorList>
            <person name="Li X."/>
        </authorList>
    </citation>
    <scope>NUCLEOTIDE SEQUENCE [LARGE SCALE GENOMIC DNA]</scope>
    <source>
        <strain evidence="3">HKS-05</strain>
    </source>
</reference>
<evidence type="ECO:0000313" key="3">
    <source>
        <dbReference type="Proteomes" id="UP000249842"/>
    </source>
</evidence>
<dbReference type="Gene3D" id="3.10.310.50">
    <property type="match status" value="1"/>
</dbReference>
<dbReference type="PANTHER" id="PTHR30373:SF8">
    <property type="entry name" value="BLL7265 PROTEIN"/>
    <property type="match status" value="1"/>
</dbReference>
<comment type="caution">
    <text evidence="2">The sequence shown here is derived from an EMBL/GenBank/DDBJ whole genome shotgun (WGS) entry which is preliminary data.</text>
</comment>